<evidence type="ECO:0000313" key="3">
    <source>
        <dbReference type="EMBL" id="WNG45412.1"/>
    </source>
</evidence>
<dbReference type="EMBL" id="CP043494">
    <property type="protein sequence ID" value="WNG45412.1"/>
    <property type="molecule type" value="Genomic_DNA"/>
</dbReference>
<keyword evidence="2" id="KW-0472">Membrane</keyword>
<reference evidence="3 4" key="1">
    <citation type="submission" date="2019-08" db="EMBL/GenBank/DDBJ databases">
        <title>Archangium and Cystobacter genomes.</title>
        <authorList>
            <person name="Chen I.-C.K."/>
            <person name="Wielgoss S."/>
        </authorList>
    </citation>
    <scope>NUCLEOTIDE SEQUENCE [LARGE SCALE GENOMIC DNA]</scope>
    <source>
        <strain evidence="3 4">Cbm 6</strain>
    </source>
</reference>
<feature type="transmembrane region" description="Helical" evidence="2">
    <location>
        <begin position="125"/>
        <end position="146"/>
    </location>
</feature>
<dbReference type="Proteomes" id="UP001611383">
    <property type="component" value="Chromosome"/>
</dbReference>
<keyword evidence="4" id="KW-1185">Reference proteome</keyword>
<evidence type="ECO:0000256" key="2">
    <source>
        <dbReference type="SAM" id="Phobius"/>
    </source>
</evidence>
<dbReference type="RefSeq" id="WP_395820172.1">
    <property type="nucleotide sequence ID" value="NZ_CP043494.1"/>
</dbReference>
<sequence length="256" mass="27672">MSDTTSRKSRRFGPFQLGRRCKHAAVELGPIHEAHNVRTGDPVLVLTPGSRSLGRLKRDWQVRVYVQATPPFVALEVERAPVSGRLSELTDMLLLLLAGLDAVGHSARVRGHLTRERMDRPRRLSVLWGLAAAAVALLVLGGGFWWGSTSRPMDSSAPAPSAPGVASPAEAGLQSSFLTAGGTRGPAGIAYRLPDKPLQGQARPPCDTERDEVVINGGCWVALERRPPCHKEQAEYQGKCYLPVSAKPRLPQSLDP</sequence>
<feature type="region of interest" description="Disordered" evidence="1">
    <location>
        <begin position="189"/>
        <end position="209"/>
    </location>
</feature>
<keyword evidence="2" id="KW-1133">Transmembrane helix</keyword>
<organism evidence="3 4">
    <name type="scientific">Archangium minus</name>
    <dbReference type="NCBI Taxonomy" id="83450"/>
    <lineage>
        <taxon>Bacteria</taxon>
        <taxon>Pseudomonadati</taxon>
        <taxon>Myxococcota</taxon>
        <taxon>Myxococcia</taxon>
        <taxon>Myxococcales</taxon>
        <taxon>Cystobacterineae</taxon>
        <taxon>Archangiaceae</taxon>
        <taxon>Archangium</taxon>
    </lineage>
</organism>
<protein>
    <submittedName>
        <fullName evidence="3">Uncharacterized protein</fullName>
    </submittedName>
</protein>
<keyword evidence="2" id="KW-0812">Transmembrane</keyword>
<name>A0ABY9WUG3_9BACT</name>
<evidence type="ECO:0000313" key="4">
    <source>
        <dbReference type="Proteomes" id="UP001611383"/>
    </source>
</evidence>
<evidence type="ECO:0000256" key="1">
    <source>
        <dbReference type="SAM" id="MobiDB-lite"/>
    </source>
</evidence>
<accession>A0ABY9WUG3</accession>
<gene>
    <name evidence="3" type="ORF">F0U60_15855</name>
</gene>
<proteinExistence type="predicted"/>